<protein>
    <submittedName>
        <fullName evidence="1">Uncharacterized protein</fullName>
    </submittedName>
</protein>
<dbReference type="AlphaFoldDB" id="V6JZ36"/>
<sequence>MTWPAGVTAQVTAYKATTEIHSYSTDLTQAQPVFS</sequence>
<organism evidence="1 2">
    <name type="scientific">Streptomyces roseochromogenus subsp. oscitans DS 12.976</name>
    <dbReference type="NCBI Taxonomy" id="1352936"/>
    <lineage>
        <taxon>Bacteria</taxon>
        <taxon>Bacillati</taxon>
        <taxon>Actinomycetota</taxon>
        <taxon>Actinomycetes</taxon>
        <taxon>Kitasatosporales</taxon>
        <taxon>Streptomycetaceae</taxon>
        <taxon>Streptomyces</taxon>
    </lineage>
</organism>
<name>V6JZ36_STRRC</name>
<proteinExistence type="predicted"/>
<evidence type="ECO:0000313" key="2">
    <source>
        <dbReference type="Proteomes" id="UP000017984"/>
    </source>
</evidence>
<dbReference type="Proteomes" id="UP000017984">
    <property type="component" value="Chromosome"/>
</dbReference>
<dbReference type="PATRIC" id="fig|1352936.5.peg.6405"/>
<dbReference type="EMBL" id="AWQX01000267">
    <property type="protein sequence ID" value="EST24396.1"/>
    <property type="molecule type" value="Genomic_DNA"/>
</dbReference>
<gene>
    <name evidence="1" type="ORF">M878_30760</name>
</gene>
<dbReference type="STRING" id="1352936.M878_30760"/>
<comment type="caution">
    <text evidence="1">The sequence shown here is derived from an EMBL/GenBank/DDBJ whole genome shotgun (WGS) entry which is preliminary data.</text>
</comment>
<reference evidence="1 2" key="1">
    <citation type="journal article" date="2014" name="Genome Announc.">
        <title>Draft Genome Sequence of Streptomyces roseochromogenes subsp. oscitans DS 12.976, Producer of the Aminocoumarin Antibiotic Clorobiocin.</title>
        <authorList>
            <person name="Ruckert C."/>
            <person name="Kalinowski J."/>
            <person name="Heide L."/>
            <person name="Apel A.K."/>
        </authorList>
    </citation>
    <scope>NUCLEOTIDE SEQUENCE [LARGE SCALE GENOMIC DNA]</scope>
    <source>
        <strain evidence="1 2">DS 12.976</strain>
    </source>
</reference>
<evidence type="ECO:0000313" key="1">
    <source>
        <dbReference type="EMBL" id="EST24396.1"/>
    </source>
</evidence>
<accession>V6JZ36</accession>
<keyword evidence="2" id="KW-1185">Reference proteome</keyword>
<dbReference type="HOGENOM" id="CLU_3367722_0_0_11"/>